<dbReference type="EMBL" id="OFSM01000025">
    <property type="protein sequence ID" value="SOY31434.1"/>
    <property type="molecule type" value="Genomic_DNA"/>
</dbReference>
<dbReference type="GO" id="GO:0005975">
    <property type="term" value="P:carbohydrate metabolic process"/>
    <property type="evidence" value="ECO:0007669"/>
    <property type="project" value="InterPro"/>
</dbReference>
<dbReference type="Proteomes" id="UP000236311">
    <property type="component" value="Unassembled WGS sequence"/>
</dbReference>
<dbReference type="AlphaFoldDB" id="A0A2K4ZLS1"/>
<evidence type="ECO:0000313" key="1">
    <source>
        <dbReference type="EMBL" id="SOY31434.1"/>
    </source>
</evidence>
<dbReference type="SUPFAM" id="SSF48208">
    <property type="entry name" value="Six-hairpin glycosidases"/>
    <property type="match status" value="1"/>
</dbReference>
<evidence type="ECO:0000313" key="2">
    <source>
        <dbReference type="Proteomes" id="UP000236311"/>
    </source>
</evidence>
<organism evidence="1 2">
    <name type="scientific">Acetatifactor muris</name>
    <dbReference type="NCBI Taxonomy" id="879566"/>
    <lineage>
        <taxon>Bacteria</taxon>
        <taxon>Bacillati</taxon>
        <taxon>Bacillota</taxon>
        <taxon>Clostridia</taxon>
        <taxon>Lachnospirales</taxon>
        <taxon>Lachnospiraceae</taxon>
        <taxon>Acetatifactor</taxon>
    </lineage>
</organism>
<dbReference type="RefSeq" id="WP_103241420.1">
    <property type="nucleotide sequence ID" value="NZ_JANJZD010000025.1"/>
</dbReference>
<reference evidence="1 2" key="1">
    <citation type="submission" date="2018-01" db="EMBL/GenBank/DDBJ databases">
        <authorList>
            <person name="Gaut B.S."/>
            <person name="Morton B.R."/>
            <person name="Clegg M.T."/>
            <person name="Duvall M.R."/>
        </authorList>
    </citation>
    <scope>NUCLEOTIDE SEQUENCE [LARGE SCALE GENOMIC DNA]</scope>
    <source>
        <strain evidence="1">GP69</strain>
    </source>
</reference>
<name>A0A2K4ZLS1_9FIRM</name>
<dbReference type="InterPro" id="IPR008928">
    <property type="entry name" value="6-hairpin_glycosidase_sf"/>
</dbReference>
<gene>
    <name evidence="1" type="ORF">AMURIS_04177</name>
</gene>
<protein>
    <submittedName>
        <fullName evidence="1">Uncharacterized protein</fullName>
    </submittedName>
</protein>
<proteinExistence type="predicted"/>
<dbReference type="OrthoDB" id="3234570at2"/>
<accession>A0A2K4ZLS1</accession>
<keyword evidence="2" id="KW-1185">Reference proteome</keyword>
<sequence>MTLKLNGFNLKVNIFYGKNEIWIPVPDSCYTEDGCEFRTKDAEYRVAFDKEGENGEIGYRMEFCASYDTRMKLQLSLPEEEDYFHVIPCNIFGDNHAEEVRIGEFPLLTELHPEAAFCSPYWEFRADRAAIPLSALCCRRGVAAISVVPYSEEQGKGEKGLIRNGIFAALPDSFGVTLGYTNDPVTFLNRSVPTAATGNRGRKACATGRIYVETGKGRPGIHAIVRREYERVHVRPEYTRSFRQAAEAMLDTFCCLNYDSQAGEYTNRKCQPCENTELEPWRNVVEIGWTGGAILGFPLVMSRYLLGDYAEGRLSQAMSGEDMLDRIVAGYRKESGFFNDLYAPVNDTSDDRLNGWWTYYGLCRDCHCAYTQGSAVYYILKTISFLKERGISWKAEWLEGCKNVLDTVISLQREDGAFGYTYSAEERKVLDWEGFAGCWFVPGLVYLARLTGDASYVEKARKAHAYYRNFVINLDCYGAPMDTWKAVDQEGNLSFLHGSRMLYEYTGEEEFLEDMKYSAGYEFLWRYSYPTRPEHPPVNAGWNACGGSVTSVSNPHIHPMGVLADEDLLFLGQVTGDSYYTERALDSIAWMMQTLELYPDRTGYGQYGVLSERWCPSDGLVTERYDNGEAYNSWFSYNLWAAANVFEAVLHRLRLVSSGI</sequence>